<reference evidence="3" key="1">
    <citation type="journal article" date="2020" name="Stud. Mycol.">
        <title>101 Dothideomycetes genomes: a test case for predicting lifestyles and emergence of pathogens.</title>
        <authorList>
            <person name="Haridas S."/>
            <person name="Albert R."/>
            <person name="Binder M."/>
            <person name="Bloem J."/>
            <person name="Labutti K."/>
            <person name="Salamov A."/>
            <person name="Andreopoulos B."/>
            <person name="Baker S."/>
            <person name="Barry K."/>
            <person name="Bills G."/>
            <person name="Bluhm B."/>
            <person name="Cannon C."/>
            <person name="Castanera R."/>
            <person name="Culley D."/>
            <person name="Daum C."/>
            <person name="Ezra D."/>
            <person name="Gonzalez J."/>
            <person name="Henrissat B."/>
            <person name="Kuo A."/>
            <person name="Liang C."/>
            <person name="Lipzen A."/>
            <person name="Lutzoni F."/>
            <person name="Magnuson J."/>
            <person name="Mondo S."/>
            <person name="Nolan M."/>
            <person name="Ohm R."/>
            <person name="Pangilinan J."/>
            <person name="Park H.-J."/>
            <person name="Ramirez L."/>
            <person name="Alfaro M."/>
            <person name="Sun H."/>
            <person name="Tritt A."/>
            <person name="Yoshinaga Y."/>
            <person name="Zwiers L.-H."/>
            <person name="Turgeon B."/>
            <person name="Goodwin S."/>
            <person name="Spatafora J."/>
            <person name="Crous P."/>
            <person name="Grigoriev I."/>
        </authorList>
    </citation>
    <scope>NUCLEOTIDE SEQUENCE</scope>
    <source>
        <strain evidence="3">CBS 122367</strain>
    </source>
</reference>
<dbReference type="Proteomes" id="UP000799291">
    <property type="component" value="Unassembled WGS sequence"/>
</dbReference>
<protein>
    <recommendedName>
        <fullName evidence="2">Hypervirulence associated protein TUDOR domain-containing protein</fullName>
    </recommendedName>
</protein>
<accession>A0A6G1IVR0</accession>
<evidence type="ECO:0000256" key="1">
    <source>
        <dbReference type="SAM" id="MobiDB-lite"/>
    </source>
</evidence>
<feature type="compositionally biased region" description="Basic and acidic residues" evidence="1">
    <location>
        <begin position="173"/>
        <end position="186"/>
    </location>
</feature>
<evidence type="ECO:0000313" key="3">
    <source>
        <dbReference type="EMBL" id="KAF2681969.1"/>
    </source>
</evidence>
<sequence length="309" mass="34606">MPSRDKYTDPELRDEIQKEIHNGEKGGAPGQWSARKAQMMASEYEKRGGGYTTDEKDQDDSQKYLDNWTEEDWQTKEGSGNAKQVDGTEKRHLPKKAWENISEKDKEETDQKKQKESKEGIQYVANTSKAKNGRQKASKDGESEESNSNDKRNAKNCTQYWEDSAHSKNGQEAYRKFKEQDRKSDAASEEAQPDHSGSAQSDDQGKPATKKRGLGANQNGSNKKQRSNGSSNEPKGIAGDKTRVPKKGQKVQWRALPGYVDGEVVEVVYEQKTVEGKSVKGSKEDPRIVLKSSSSGKIAVHKPEVVYFE</sequence>
<feature type="compositionally biased region" description="Basic and acidic residues" evidence="1">
    <location>
        <begin position="1"/>
        <end position="24"/>
    </location>
</feature>
<dbReference type="OrthoDB" id="3360421at2759"/>
<dbReference type="InterPro" id="IPR021331">
    <property type="entry name" value="Hva1_TUDOR"/>
</dbReference>
<dbReference type="AlphaFoldDB" id="A0A6G1IVR0"/>
<feature type="domain" description="Hypervirulence associated protein TUDOR" evidence="2">
    <location>
        <begin position="248"/>
        <end position="304"/>
    </location>
</feature>
<dbReference type="Pfam" id="PF11160">
    <property type="entry name" value="Hva1_TUDOR"/>
    <property type="match status" value="1"/>
</dbReference>
<feature type="compositionally biased region" description="Basic and acidic residues" evidence="1">
    <location>
        <begin position="86"/>
        <end position="119"/>
    </location>
</feature>
<feature type="compositionally biased region" description="Polar residues" evidence="1">
    <location>
        <begin position="216"/>
        <end position="233"/>
    </location>
</feature>
<name>A0A6G1IVR0_9PLEO</name>
<feature type="compositionally biased region" description="Basic and acidic residues" evidence="1">
    <location>
        <begin position="43"/>
        <end position="63"/>
    </location>
</feature>
<gene>
    <name evidence="3" type="ORF">K458DRAFT_308448</name>
</gene>
<evidence type="ECO:0000313" key="4">
    <source>
        <dbReference type="Proteomes" id="UP000799291"/>
    </source>
</evidence>
<feature type="region of interest" description="Disordered" evidence="1">
    <location>
        <begin position="1"/>
        <end position="250"/>
    </location>
</feature>
<keyword evidence="4" id="KW-1185">Reference proteome</keyword>
<evidence type="ECO:0000259" key="2">
    <source>
        <dbReference type="Pfam" id="PF11160"/>
    </source>
</evidence>
<dbReference type="EMBL" id="MU005589">
    <property type="protein sequence ID" value="KAF2681969.1"/>
    <property type="molecule type" value="Genomic_DNA"/>
</dbReference>
<organism evidence="3 4">
    <name type="scientific">Lentithecium fluviatile CBS 122367</name>
    <dbReference type="NCBI Taxonomy" id="1168545"/>
    <lineage>
        <taxon>Eukaryota</taxon>
        <taxon>Fungi</taxon>
        <taxon>Dikarya</taxon>
        <taxon>Ascomycota</taxon>
        <taxon>Pezizomycotina</taxon>
        <taxon>Dothideomycetes</taxon>
        <taxon>Pleosporomycetidae</taxon>
        <taxon>Pleosporales</taxon>
        <taxon>Massarineae</taxon>
        <taxon>Lentitheciaceae</taxon>
        <taxon>Lentithecium</taxon>
    </lineage>
</organism>
<proteinExistence type="predicted"/>